<dbReference type="PANTHER" id="PTHR39639">
    <property type="entry name" value="CHROMOSOME 16, WHOLE GENOME SHOTGUN SEQUENCE"/>
    <property type="match status" value="1"/>
</dbReference>
<dbReference type="Proteomes" id="UP000451565">
    <property type="component" value="Unassembled WGS sequence"/>
</dbReference>
<organism evidence="2 3">
    <name type="scientific">Glaciimonas soli</name>
    <dbReference type="NCBI Taxonomy" id="2590999"/>
    <lineage>
        <taxon>Bacteria</taxon>
        <taxon>Pseudomonadati</taxon>
        <taxon>Pseudomonadota</taxon>
        <taxon>Betaproteobacteria</taxon>
        <taxon>Burkholderiales</taxon>
        <taxon>Oxalobacteraceae</taxon>
        <taxon>Glaciimonas</taxon>
    </lineage>
</organism>
<gene>
    <name evidence="2" type="ORF">GEV47_09860</name>
</gene>
<dbReference type="EMBL" id="WINI01000004">
    <property type="protein sequence ID" value="MQR00987.1"/>
    <property type="molecule type" value="Genomic_DNA"/>
</dbReference>
<reference evidence="2 3" key="1">
    <citation type="submission" date="2019-10" db="EMBL/GenBank/DDBJ databases">
        <title>Glaciimonas soli sp. nov., a psychrophilic bacterium isolated from the forest soil of a high elevation mountain in Taiwan.</title>
        <authorList>
            <person name="Wang L.-T."/>
            <person name="Shieh W.Y."/>
        </authorList>
    </citation>
    <scope>NUCLEOTIDE SEQUENCE [LARGE SCALE GENOMIC DNA]</scope>
    <source>
        <strain evidence="2 3">GS1</strain>
    </source>
</reference>
<name>A0A843YSM0_9BURK</name>
<accession>A0A843YSM0</accession>
<keyword evidence="3" id="KW-1185">Reference proteome</keyword>
<evidence type="ECO:0000313" key="2">
    <source>
        <dbReference type="EMBL" id="MQR00987.1"/>
    </source>
</evidence>
<dbReference type="AlphaFoldDB" id="A0A843YSM0"/>
<evidence type="ECO:0000259" key="1">
    <source>
        <dbReference type="Pfam" id="PF03235"/>
    </source>
</evidence>
<evidence type="ECO:0000313" key="3">
    <source>
        <dbReference type="Proteomes" id="UP000451565"/>
    </source>
</evidence>
<dbReference type="PANTHER" id="PTHR39639:SF1">
    <property type="entry name" value="DUF262 DOMAIN-CONTAINING PROTEIN"/>
    <property type="match status" value="1"/>
</dbReference>
<dbReference type="InterPro" id="IPR004919">
    <property type="entry name" value="GmrSD_N"/>
</dbReference>
<comment type="caution">
    <text evidence="2">The sequence shown here is derived from an EMBL/GenBank/DDBJ whole genome shotgun (WGS) entry which is preliminary data.</text>
</comment>
<sequence>MMVATPNDVQVQLDQERKLVSFDSYDLSVRQLLDMVESGDIFVPPEYQRQFIWDPVRQSALIESVFLGIPVPSLFMATNSDSTWEVVDGVQRLGTLSHFVASVILLEKISRDKPLTITGLEKLTALNNLTFADFPKSLQLRFFTRPLRVTVLNDKSDLSVRFDLFERLNTGGVLLTAQEIRNCVYRGPFNDTIKEMSAYPAFRAVVKIKDGDKNNGMYEELVLRFLAYLHGYKEFDHSVKEFLNAFMKKYQKIDIDKVTLKLFREVFDALMAALPDGISRSRKATPINLFEAVSVGAALALRAGSKIDPGLVVALLSDDELKKFTGAGSNAKRMVIGRIEYTRDKLL</sequence>
<dbReference type="Pfam" id="PF03235">
    <property type="entry name" value="GmrSD_N"/>
    <property type="match status" value="1"/>
</dbReference>
<feature type="domain" description="GmrSD restriction endonucleases N-terminal" evidence="1">
    <location>
        <begin position="31"/>
        <end position="184"/>
    </location>
</feature>
<proteinExistence type="predicted"/>
<protein>
    <submittedName>
        <fullName evidence="2">DUF262 domain-containing protein</fullName>
    </submittedName>
</protein>
<dbReference type="RefSeq" id="WP_153234591.1">
    <property type="nucleotide sequence ID" value="NZ_WINI01000004.1"/>
</dbReference>
<dbReference type="OrthoDB" id="3654724at2"/>